<dbReference type="Proteomes" id="UP001432209">
    <property type="component" value="Chromosome"/>
</dbReference>
<dbReference type="GeneID" id="91342646"/>
<name>A0ABZ2A8B2_STRNV</name>
<accession>A0ABZ2A8B2</accession>
<feature type="signal peptide" evidence="1">
    <location>
        <begin position="1"/>
        <end position="30"/>
    </location>
</feature>
<dbReference type="RefSeq" id="WP_031230988.1">
    <property type="nucleotide sequence ID" value="NZ_CP108849.2"/>
</dbReference>
<feature type="chain" id="PRO_5046960530" description="Secreted protein" evidence="1">
    <location>
        <begin position="31"/>
        <end position="84"/>
    </location>
</feature>
<evidence type="ECO:0000313" key="3">
    <source>
        <dbReference type="Proteomes" id="UP001432209"/>
    </source>
</evidence>
<keyword evidence="3" id="KW-1185">Reference proteome</keyword>
<reference evidence="2" key="1">
    <citation type="submission" date="2022-10" db="EMBL/GenBank/DDBJ databases">
        <title>The complete genomes of actinobacterial strains from the NBC collection.</title>
        <authorList>
            <person name="Joergensen T.S."/>
            <person name="Alvarez Arevalo M."/>
            <person name="Sterndorff E.B."/>
            <person name="Faurdal D."/>
            <person name="Vuksanovic O."/>
            <person name="Mourched A.-S."/>
            <person name="Charusanti P."/>
            <person name="Shaw S."/>
            <person name="Blin K."/>
            <person name="Weber T."/>
        </authorList>
    </citation>
    <scope>NUCLEOTIDE SEQUENCE</scope>
    <source>
        <strain evidence="2">NBC_01432</strain>
    </source>
</reference>
<keyword evidence="1" id="KW-0732">Signal</keyword>
<evidence type="ECO:0000256" key="1">
    <source>
        <dbReference type="SAM" id="SignalP"/>
    </source>
</evidence>
<gene>
    <name evidence="2" type="ORF">OG442_23990</name>
</gene>
<dbReference type="EMBL" id="CP109495">
    <property type="protein sequence ID" value="WUX54369.1"/>
    <property type="molecule type" value="Genomic_DNA"/>
</dbReference>
<proteinExistence type="predicted"/>
<organism evidence="2 3">
    <name type="scientific">Streptomyces niveus</name>
    <name type="common">Streptomyces spheroides</name>
    <dbReference type="NCBI Taxonomy" id="193462"/>
    <lineage>
        <taxon>Bacteria</taxon>
        <taxon>Bacillati</taxon>
        <taxon>Actinomycetota</taxon>
        <taxon>Actinomycetes</taxon>
        <taxon>Kitasatosporales</taxon>
        <taxon>Streptomycetaceae</taxon>
        <taxon>Streptomyces</taxon>
    </lineage>
</organism>
<protein>
    <recommendedName>
        <fullName evidence="4">Secreted protein</fullName>
    </recommendedName>
</protein>
<evidence type="ECO:0008006" key="4">
    <source>
        <dbReference type="Google" id="ProtNLM"/>
    </source>
</evidence>
<sequence>MKSLRSRIGIGLAVSAAAIAIPLTATTASAAEPPPGDGWIIAGGWKYPSKEACEAEELPYAQQNGYSEVWCEGEPNTVYQIWNR</sequence>
<evidence type="ECO:0000313" key="2">
    <source>
        <dbReference type="EMBL" id="WUX54369.1"/>
    </source>
</evidence>